<organism evidence="8 9">
    <name type="scientific">Aureimonas phyllosphaerae</name>
    <dbReference type="NCBI Taxonomy" id="1166078"/>
    <lineage>
        <taxon>Bacteria</taxon>
        <taxon>Pseudomonadati</taxon>
        <taxon>Pseudomonadota</taxon>
        <taxon>Alphaproteobacteria</taxon>
        <taxon>Hyphomicrobiales</taxon>
        <taxon>Aurantimonadaceae</taxon>
        <taxon>Aureimonas</taxon>
    </lineage>
</organism>
<evidence type="ECO:0000256" key="3">
    <source>
        <dbReference type="ARBA" id="ARBA00022741"/>
    </source>
</evidence>
<feature type="binding site" evidence="5">
    <location>
        <begin position="52"/>
        <end position="55"/>
    </location>
    <ligand>
        <name>AMP</name>
        <dbReference type="ChEBI" id="CHEBI:456215"/>
    </ligand>
</feature>
<accession>A0A7W6FT90</accession>
<comment type="caution">
    <text evidence="5">Lacks conserved residue(s) required for the propagation of feature annotation.</text>
</comment>
<comment type="domain">
    <text evidence="5">Consists of three domains, a large central CORE domain and two small peripheral domains, NMPbind and LID, which undergo movements during catalysis. The LID domain closes over the site of phosphoryl transfer upon ATP binding. Assembling and dissambling the active center during each catalytic cycle provides an effective means to prevent ATP hydrolysis.</text>
</comment>
<reference evidence="8 9" key="1">
    <citation type="submission" date="2020-08" db="EMBL/GenBank/DDBJ databases">
        <title>Genomic Encyclopedia of Type Strains, Phase IV (KMG-IV): sequencing the most valuable type-strain genomes for metagenomic binning, comparative biology and taxonomic classification.</title>
        <authorList>
            <person name="Goeker M."/>
        </authorList>
    </citation>
    <scope>NUCLEOTIDE SEQUENCE [LARGE SCALE GENOMIC DNA]</scope>
    <source>
        <strain evidence="8 9">DSM 25024</strain>
    </source>
</reference>
<dbReference type="GO" id="GO:0005737">
    <property type="term" value="C:cytoplasm"/>
    <property type="evidence" value="ECO:0007669"/>
    <property type="project" value="UniProtKB-SubCell"/>
</dbReference>
<keyword evidence="5" id="KW-0963">Cytoplasm</keyword>
<comment type="pathway">
    <text evidence="5">Purine metabolism; AMP biosynthesis via salvage pathway; AMP from ADP: step 1/1.</text>
</comment>
<dbReference type="InterPro" id="IPR027417">
    <property type="entry name" value="P-loop_NTPase"/>
</dbReference>
<dbReference type="Pfam" id="PF00406">
    <property type="entry name" value="ADK"/>
    <property type="match status" value="1"/>
</dbReference>
<dbReference type="NCBIfam" id="NF011105">
    <property type="entry name" value="PRK14532.1"/>
    <property type="match status" value="1"/>
</dbReference>
<protein>
    <recommendedName>
        <fullName evidence="5 7">Adenylate kinase</fullName>
        <shortName evidence="5">AK</shortName>
        <ecNumber evidence="5 7">2.7.4.3</ecNumber>
    </recommendedName>
    <alternativeName>
        <fullName evidence="5">ATP-AMP transphosphorylase</fullName>
    </alternativeName>
    <alternativeName>
        <fullName evidence="5">ATP:AMP phosphotransferase</fullName>
    </alternativeName>
    <alternativeName>
        <fullName evidence="5">Adenylate monophosphate kinase</fullName>
    </alternativeName>
</protein>
<evidence type="ECO:0000256" key="1">
    <source>
        <dbReference type="ARBA" id="ARBA00022679"/>
    </source>
</evidence>
<dbReference type="Gene3D" id="3.40.50.300">
    <property type="entry name" value="P-loop containing nucleotide triphosphate hydrolases"/>
    <property type="match status" value="1"/>
</dbReference>
<feature type="binding site" evidence="5">
    <location>
        <position position="145"/>
    </location>
    <ligand>
        <name>ATP</name>
        <dbReference type="ChEBI" id="CHEBI:30616"/>
    </ligand>
</feature>
<feature type="binding site" evidence="5">
    <location>
        <position position="59"/>
    </location>
    <ligand>
        <name>AMP</name>
        <dbReference type="ChEBI" id="CHEBI:456215"/>
    </ligand>
</feature>
<dbReference type="InterPro" id="IPR033690">
    <property type="entry name" value="Adenylat_kinase_CS"/>
</dbReference>
<feature type="binding site" evidence="5">
    <location>
        <begin position="24"/>
        <end position="26"/>
    </location>
    <ligand>
        <name>AMP</name>
        <dbReference type="ChEBI" id="CHEBI:456215"/>
    </ligand>
</feature>
<dbReference type="PRINTS" id="PR00094">
    <property type="entry name" value="ADENYLTKNASE"/>
</dbReference>
<dbReference type="NCBIfam" id="NF001381">
    <property type="entry name" value="PRK00279.1-3"/>
    <property type="match status" value="1"/>
</dbReference>
<proteinExistence type="inferred from homology"/>
<evidence type="ECO:0000256" key="4">
    <source>
        <dbReference type="ARBA" id="ARBA00022777"/>
    </source>
</evidence>
<name>A0A7W6FT90_9HYPH</name>
<keyword evidence="9" id="KW-1185">Reference proteome</keyword>
<dbReference type="PANTHER" id="PTHR23359">
    <property type="entry name" value="NUCLEOTIDE KINASE"/>
    <property type="match status" value="1"/>
</dbReference>
<comment type="subcellular location">
    <subcellularLocation>
        <location evidence="5 7">Cytoplasm</location>
    </subcellularLocation>
</comment>
<comment type="caution">
    <text evidence="8">The sequence shown here is derived from an EMBL/GenBank/DDBJ whole genome shotgun (WGS) entry which is preliminary data.</text>
</comment>
<evidence type="ECO:0000256" key="5">
    <source>
        <dbReference type="HAMAP-Rule" id="MF_00235"/>
    </source>
</evidence>
<comment type="function">
    <text evidence="5">Catalyzes the reversible transfer of the terminal phosphate group between ATP and AMP. Plays an important role in cellular energy homeostasis and in adenine nucleotide metabolism.</text>
</comment>
<keyword evidence="3 5" id="KW-0547">Nucleotide-binding</keyword>
<keyword evidence="2 5" id="KW-0545">Nucleotide biosynthesis</keyword>
<gene>
    <name evidence="5" type="primary">adk</name>
    <name evidence="8" type="ORF">GGR05_000899</name>
</gene>
<dbReference type="GO" id="GO:0044209">
    <property type="term" value="P:AMP salvage"/>
    <property type="evidence" value="ECO:0007669"/>
    <property type="project" value="UniProtKB-UniRule"/>
</dbReference>
<dbReference type="EC" id="2.7.4.3" evidence="5 7"/>
<keyword evidence="4 5" id="KW-0418">Kinase</keyword>
<dbReference type="GO" id="GO:0004017">
    <property type="term" value="F:AMP kinase activity"/>
    <property type="evidence" value="ECO:0007669"/>
    <property type="project" value="UniProtKB-UniRule"/>
</dbReference>
<comment type="similarity">
    <text evidence="5 6">Belongs to the adenylate kinase family.</text>
</comment>
<dbReference type="Proteomes" id="UP000531216">
    <property type="component" value="Unassembled WGS sequence"/>
</dbReference>
<dbReference type="GO" id="GO:0005524">
    <property type="term" value="F:ATP binding"/>
    <property type="evidence" value="ECO:0007669"/>
    <property type="project" value="UniProtKB-UniRule"/>
</dbReference>
<comment type="subunit">
    <text evidence="5 7">Monomer.</text>
</comment>
<dbReference type="UniPathway" id="UPA00588">
    <property type="reaction ID" value="UER00649"/>
</dbReference>
<feature type="binding site" evidence="5">
    <location>
        <position position="117"/>
    </location>
    <ligand>
        <name>AMP</name>
        <dbReference type="ChEBI" id="CHEBI:456215"/>
    </ligand>
</feature>
<dbReference type="HAMAP" id="MF_00235">
    <property type="entry name" value="Adenylate_kinase_Adk"/>
    <property type="match status" value="1"/>
</dbReference>
<evidence type="ECO:0000256" key="6">
    <source>
        <dbReference type="RuleBase" id="RU003330"/>
    </source>
</evidence>
<feature type="binding site" evidence="5">
    <location>
        <position position="3"/>
    </location>
    <ligand>
        <name>AMP</name>
        <dbReference type="ChEBI" id="CHEBI:456215"/>
    </ligand>
</feature>
<evidence type="ECO:0000313" key="9">
    <source>
        <dbReference type="Proteomes" id="UP000531216"/>
    </source>
</evidence>
<dbReference type="InterPro" id="IPR000850">
    <property type="entry name" value="Adenylat/UMP-CMP_kin"/>
</dbReference>
<keyword evidence="5 7" id="KW-0067">ATP-binding</keyword>
<keyword evidence="1 5" id="KW-0808">Transferase</keyword>
<evidence type="ECO:0000256" key="2">
    <source>
        <dbReference type="ARBA" id="ARBA00022727"/>
    </source>
</evidence>
<feature type="binding site" evidence="5">
    <location>
        <position position="94"/>
    </location>
    <ligand>
        <name>ATP</name>
        <dbReference type="ChEBI" id="CHEBI:30616"/>
    </ligand>
</feature>
<dbReference type="PROSITE" id="PS00113">
    <property type="entry name" value="ADENYLATE_KINASE"/>
    <property type="match status" value="1"/>
</dbReference>
<evidence type="ECO:0000313" key="8">
    <source>
        <dbReference type="EMBL" id="MBB3934788.1"/>
    </source>
</evidence>
<dbReference type="CDD" id="cd01428">
    <property type="entry name" value="ADK"/>
    <property type="match status" value="1"/>
</dbReference>
<dbReference type="AlphaFoldDB" id="A0A7W6FT90"/>
<comment type="catalytic activity">
    <reaction evidence="5 7">
        <text>AMP + ATP = 2 ADP</text>
        <dbReference type="Rhea" id="RHEA:12973"/>
        <dbReference type="ChEBI" id="CHEBI:30616"/>
        <dbReference type="ChEBI" id="CHEBI:456215"/>
        <dbReference type="ChEBI" id="CHEBI:456216"/>
        <dbReference type="EC" id="2.7.4.3"/>
    </reaction>
</comment>
<dbReference type="EMBL" id="JACIDO010000001">
    <property type="protein sequence ID" value="MBB3934788.1"/>
    <property type="molecule type" value="Genomic_DNA"/>
</dbReference>
<feature type="binding site" evidence="5">
    <location>
        <position position="106"/>
    </location>
    <ligand>
        <name>AMP</name>
        <dbReference type="ChEBI" id="CHEBI:456215"/>
    </ligand>
</feature>
<dbReference type="SUPFAM" id="SSF52540">
    <property type="entry name" value="P-loop containing nucleoside triphosphate hydrolases"/>
    <property type="match status" value="1"/>
</dbReference>
<evidence type="ECO:0000256" key="7">
    <source>
        <dbReference type="RuleBase" id="RU003331"/>
    </source>
</evidence>
<sequence length="164" mass="18513">MLREAVANGTDVGRRAQAVMDAGQLVSDEIVIGIVADRIDQDDARKGFILDGFPRTVAQARALDEMLDERKLAIDAVLEFRVDEQRLVERIEKRARETAEAGLPVRKDDTPEVFHRRLREFRQATAAVSPYYRERGLLRQIDGMAPVDHVTDEIETLLTTRVSA</sequence>